<gene>
    <name evidence="2" type="ORF">BFLFYP10_03291</name>
    <name evidence="1" type="ORF">ERS852461_00649</name>
</gene>
<reference evidence="2" key="2">
    <citation type="submission" date="2019-11" db="EMBL/GenBank/DDBJ databases">
        <authorList>
            <person name="Feng L."/>
        </authorList>
    </citation>
    <scope>NUCLEOTIDE SEQUENCE</scope>
    <source>
        <strain evidence="2">BfaecisLFYP10</strain>
    </source>
</reference>
<sequence>MTFEEAISLVDRIKYQIIGKPVKGHIIEYLLIGPTNWEEMSDFMNLRIQKGEETAQIEFSHKGKSLSVYGVAITKIEPDIPKWEMIILDDWEKIIYN</sequence>
<dbReference type="EMBL" id="CZAE01000002">
    <property type="protein sequence ID" value="CUO59566.1"/>
    <property type="molecule type" value="Genomic_DNA"/>
</dbReference>
<dbReference type="EMBL" id="CACRSZ010000070">
    <property type="protein sequence ID" value="VYT43639.1"/>
    <property type="molecule type" value="Genomic_DNA"/>
</dbReference>
<accession>A0A174GF19</accession>
<dbReference type="AlphaFoldDB" id="A0A174GF19"/>
<dbReference type="RefSeq" id="WP_055268845.1">
    <property type="nucleotide sequence ID" value="NZ_CACRSZ010000070.1"/>
</dbReference>
<reference evidence="1 3" key="1">
    <citation type="submission" date="2015-09" db="EMBL/GenBank/DDBJ databases">
        <authorList>
            <consortium name="Pathogen Informatics"/>
        </authorList>
    </citation>
    <scope>NUCLEOTIDE SEQUENCE [LARGE SCALE GENOMIC DNA]</scope>
    <source>
        <strain evidence="1 3">2789STDY5834846</strain>
    </source>
</reference>
<evidence type="ECO:0000313" key="3">
    <source>
        <dbReference type="Proteomes" id="UP000095606"/>
    </source>
</evidence>
<dbReference type="Proteomes" id="UP000095606">
    <property type="component" value="Unassembled WGS sequence"/>
</dbReference>
<accession>A0A6N2WLN9</accession>
<dbReference type="GeneID" id="69590393"/>
<protein>
    <submittedName>
        <fullName evidence="1">Uncharacterized protein</fullName>
    </submittedName>
</protein>
<name>A0A174GF19_9BACE</name>
<evidence type="ECO:0000313" key="1">
    <source>
        <dbReference type="EMBL" id="CUO59566.1"/>
    </source>
</evidence>
<proteinExistence type="predicted"/>
<evidence type="ECO:0000313" key="2">
    <source>
        <dbReference type="EMBL" id="VYT43639.1"/>
    </source>
</evidence>
<organism evidence="1 3">
    <name type="scientific">Bacteroides faecis</name>
    <dbReference type="NCBI Taxonomy" id="674529"/>
    <lineage>
        <taxon>Bacteria</taxon>
        <taxon>Pseudomonadati</taxon>
        <taxon>Bacteroidota</taxon>
        <taxon>Bacteroidia</taxon>
        <taxon>Bacteroidales</taxon>
        <taxon>Bacteroidaceae</taxon>
        <taxon>Bacteroides</taxon>
    </lineage>
</organism>